<sequence length="501" mass="55693">MELNPEHIDIMAIVATIQNTIRSLVLGASTSGSLKTHSIVQSFPSDLLFEIFMWGLPTALTSRPRGAFTLVVSQVCRSWRETALAHPSLWASTSITSSPHDSDGSVSMVNYIRLWKLYFERSGESFLDVEVDSNVKRCDEFRGIMDDVLAHQHRLWSLDISCNTDQIPLDSDWAVLCAPRLKSIDFTVNPAGDVPDDAGGKIVVDLAGCPSLETIDVFGWCYFYREVGKLTSLRRAMLDVNEFSQADKNINVQLISSLLQAAPNLEELRTVLYEGAILPQSPKLLLLAHLRDLDLSVGHGGVYVPDSLLRNLDLPMLDNLHLFIHVNGHPNGTWSELNGLKNLRRLSLSYVLNVGPSGPDEIPSLLRSMPSLKRLILFGERVSNHTMQALTLRGQGRDLCPLLEAICICSDVYDRRRNTHHIDAINLVNMVSSRWLSNSAEYNSSTALDSPAKGTLKRIAVCLPGMLDVRLSSPIKTFVEQGLKFKMVSGQQAQDLHSEYF</sequence>
<keyword evidence="2" id="KW-1185">Reference proteome</keyword>
<dbReference type="OrthoDB" id="3365698at2759"/>
<accession>A0A0H2RVU5</accession>
<dbReference type="InterPro" id="IPR032675">
    <property type="entry name" value="LRR_dom_sf"/>
</dbReference>
<dbReference type="PANTHER" id="PTHR38926">
    <property type="entry name" value="F-BOX DOMAIN CONTAINING PROTEIN, EXPRESSED"/>
    <property type="match status" value="1"/>
</dbReference>
<dbReference type="AlphaFoldDB" id="A0A0H2RVU5"/>
<dbReference type="InParanoid" id="A0A0H2RVU5"/>
<dbReference type="PANTHER" id="PTHR38926:SF5">
    <property type="entry name" value="F-BOX AND LEUCINE-RICH REPEAT PROTEIN 6"/>
    <property type="match status" value="1"/>
</dbReference>
<dbReference type="Gene3D" id="3.80.10.10">
    <property type="entry name" value="Ribonuclease Inhibitor"/>
    <property type="match status" value="1"/>
</dbReference>
<name>A0A0H2RVU5_9AGAM</name>
<gene>
    <name evidence="1" type="ORF">SCHPADRAFT_235078</name>
</gene>
<dbReference type="Proteomes" id="UP000053477">
    <property type="component" value="Unassembled WGS sequence"/>
</dbReference>
<organism evidence="1 2">
    <name type="scientific">Schizopora paradoxa</name>
    <dbReference type="NCBI Taxonomy" id="27342"/>
    <lineage>
        <taxon>Eukaryota</taxon>
        <taxon>Fungi</taxon>
        <taxon>Dikarya</taxon>
        <taxon>Basidiomycota</taxon>
        <taxon>Agaricomycotina</taxon>
        <taxon>Agaricomycetes</taxon>
        <taxon>Hymenochaetales</taxon>
        <taxon>Schizoporaceae</taxon>
        <taxon>Schizopora</taxon>
    </lineage>
</organism>
<reference evidence="1 2" key="1">
    <citation type="submission" date="2015-04" db="EMBL/GenBank/DDBJ databases">
        <title>Complete genome sequence of Schizopora paradoxa KUC8140, a cosmopolitan wood degrader in East Asia.</title>
        <authorList>
            <consortium name="DOE Joint Genome Institute"/>
            <person name="Min B."/>
            <person name="Park H."/>
            <person name="Jang Y."/>
            <person name="Kim J.-J."/>
            <person name="Kim K.H."/>
            <person name="Pangilinan J."/>
            <person name="Lipzen A."/>
            <person name="Riley R."/>
            <person name="Grigoriev I.V."/>
            <person name="Spatafora J.W."/>
            <person name="Choi I.-G."/>
        </authorList>
    </citation>
    <scope>NUCLEOTIDE SEQUENCE [LARGE SCALE GENOMIC DNA]</scope>
    <source>
        <strain evidence="1 2">KUC8140</strain>
    </source>
</reference>
<dbReference type="SUPFAM" id="SSF52047">
    <property type="entry name" value="RNI-like"/>
    <property type="match status" value="1"/>
</dbReference>
<protein>
    <submittedName>
        <fullName evidence="1">Uncharacterized protein</fullName>
    </submittedName>
</protein>
<dbReference type="EMBL" id="KQ085922">
    <property type="protein sequence ID" value="KLO15939.1"/>
    <property type="molecule type" value="Genomic_DNA"/>
</dbReference>
<evidence type="ECO:0000313" key="2">
    <source>
        <dbReference type="Proteomes" id="UP000053477"/>
    </source>
</evidence>
<proteinExistence type="predicted"/>
<evidence type="ECO:0000313" key="1">
    <source>
        <dbReference type="EMBL" id="KLO15939.1"/>
    </source>
</evidence>